<evidence type="ECO:0008006" key="8">
    <source>
        <dbReference type="Google" id="ProtNLM"/>
    </source>
</evidence>
<evidence type="ECO:0000256" key="3">
    <source>
        <dbReference type="ARBA" id="ARBA00023125"/>
    </source>
</evidence>
<dbReference type="GO" id="GO:0045892">
    <property type="term" value="P:negative regulation of DNA-templated transcription"/>
    <property type="evidence" value="ECO:0007669"/>
    <property type="project" value="InterPro"/>
</dbReference>
<evidence type="ECO:0000313" key="6">
    <source>
        <dbReference type="EMBL" id="ROU04895.1"/>
    </source>
</evidence>
<dbReference type="InterPro" id="IPR005650">
    <property type="entry name" value="BlaI_family"/>
</dbReference>
<dbReference type="Proteomes" id="UP000275910">
    <property type="component" value="Unassembled WGS sequence"/>
</dbReference>
<sequence length="122" mass="13043">MRISEAESAVMEVPWQRQPLAAEEAAAAVADARSWQDATVKTLLKRLLNKGAIRAGKDGRRYPYAPVLARAAVAAGAAARAVMVLRLRTWPDAFVPSARAAPSLNRSDARPRRSAAPLPDSG</sequence>
<gene>
    <name evidence="6" type="ORF">D9T17_22535</name>
</gene>
<accession>A0A3N2RBW4</accession>
<comment type="similarity">
    <text evidence="1">Belongs to the BlaI transcriptional regulatory family.</text>
</comment>
<dbReference type="Pfam" id="PF03965">
    <property type="entry name" value="Penicillinase_R"/>
    <property type="match status" value="1"/>
</dbReference>
<name>A0A3N2RBW4_LYSEN</name>
<dbReference type="EMBL" id="RCTY01000055">
    <property type="protein sequence ID" value="ROU04895.1"/>
    <property type="molecule type" value="Genomic_DNA"/>
</dbReference>
<reference evidence="6 7" key="1">
    <citation type="submission" date="2018-10" db="EMBL/GenBank/DDBJ databases">
        <title>The genome of Lysobacter enzymogenes OH11.</title>
        <authorList>
            <person name="Liu F."/>
            <person name="Zhao Y."/>
            <person name="Qian G."/>
            <person name="Chen Y."/>
            <person name="Xu H."/>
        </authorList>
    </citation>
    <scope>NUCLEOTIDE SEQUENCE [LARGE SCALE GENOMIC DNA]</scope>
    <source>
        <strain evidence="6 7">OH11</strain>
    </source>
</reference>
<dbReference type="SUPFAM" id="SSF46785">
    <property type="entry name" value="Winged helix' DNA-binding domain"/>
    <property type="match status" value="1"/>
</dbReference>
<keyword evidence="2" id="KW-0805">Transcription regulation</keyword>
<dbReference type="Gene3D" id="1.10.10.10">
    <property type="entry name" value="Winged helix-like DNA-binding domain superfamily/Winged helix DNA-binding domain"/>
    <property type="match status" value="1"/>
</dbReference>
<keyword evidence="3" id="KW-0238">DNA-binding</keyword>
<organism evidence="6 7">
    <name type="scientific">Lysobacter enzymogenes</name>
    <dbReference type="NCBI Taxonomy" id="69"/>
    <lineage>
        <taxon>Bacteria</taxon>
        <taxon>Pseudomonadati</taxon>
        <taxon>Pseudomonadota</taxon>
        <taxon>Gammaproteobacteria</taxon>
        <taxon>Lysobacterales</taxon>
        <taxon>Lysobacteraceae</taxon>
        <taxon>Lysobacter</taxon>
    </lineage>
</organism>
<dbReference type="InterPro" id="IPR036388">
    <property type="entry name" value="WH-like_DNA-bd_sf"/>
</dbReference>
<evidence type="ECO:0000256" key="4">
    <source>
        <dbReference type="ARBA" id="ARBA00023163"/>
    </source>
</evidence>
<dbReference type="AlphaFoldDB" id="A0A3N2RBW4"/>
<dbReference type="RefSeq" id="WP_123649540.1">
    <property type="nucleotide sequence ID" value="NZ_RCTY01000055.1"/>
</dbReference>
<comment type="caution">
    <text evidence="6">The sequence shown here is derived from an EMBL/GenBank/DDBJ whole genome shotgun (WGS) entry which is preliminary data.</text>
</comment>
<dbReference type="InterPro" id="IPR036390">
    <property type="entry name" value="WH_DNA-bd_sf"/>
</dbReference>
<feature type="region of interest" description="Disordered" evidence="5">
    <location>
        <begin position="100"/>
        <end position="122"/>
    </location>
</feature>
<proteinExistence type="inferred from homology"/>
<evidence type="ECO:0000256" key="1">
    <source>
        <dbReference type="ARBA" id="ARBA00011046"/>
    </source>
</evidence>
<evidence type="ECO:0000256" key="5">
    <source>
        <dbReference type="SAM" id="MobiDB-lite"/>
    </source>
</evidence>
<dbReference type="GO" id="GO:0003677">
    <property type="term" value="F:DNA binding"/>
    <property type="evidence" value="ECO:0007669"/>
    <property type="project" value="UniProtKB-KW"/>
</dbReference>
<evidence type="ECO:0000256" key="2">
    <source>
        <dbReference type="ARBA" id="ARBA00023015"/>
    </source>
</evidence>
<evidence type="ECO:0000313" key="7">
    <source>
        <dbReference type="Proteomes" id="UP000275910"/>
    </source>
</evidence>
<protein>
    <recommendedName>
        <fullName evidence="8">BlaI/MecI/CopY family transcriptional regulator</fullName>
    </recommendedName>
</protein>
<keyword evidence="4" id="KW-0804">Transcription</keyword>